<accession>A0A1G7QF22</accession>
<dbReference type="Proteomes" id="UP000199623">
    <property type="component" value="Unassembled WGS sequence"/>
</dbReference>
<protein>
    <submittedName>
        <fullName evidence="2">Uncharacterized protein</fullName>
    </submittedName>
</protein>
<dbReference type="STRING" id="200378.SAMN05216553_104412"/>
<dbReference type="AlphaFoldDB" id="A0A1G7QF22"/>
<evidence type="ECO:0000313" key="3">
    <source>
        <dbReference type="Proteomes" id="UP000199623"/>
    </source>
</evidence>
<evidence type="ECO:0000313" key="2">
    <source>
        <dbReference type="EMBL" id="SDF97102.1"/>
    </source>
</evidence>
<proteinExistence type="predicted"/>
<dbReference type="EMBL" id="FNCC01000004">
    <property type="protein sequence ID" value="SDF97102.1"/>
    <property type="molecule type" value="Genomic_DNA"/>
</dbReference>
<sequence length="39" mass="4066">MFGASEEQVRRLLADEEVRAGQENATGADPPGGERAGPP</sequence>
<reference evidence="3" key="1">
    <citation type="submission" date="2016-10" db="EMBL/GenBank/DDBJ databases">
        <authorList>
            <person name="Varghese N."/>
            <person name="Submissions S."/>
        </authorList>
    </citation>
    <scope>NUCLEOTIDE SEQUENCE [LARGE SCALE GENOMIC DNA]</scope>
    <source>
        <strain evidence="3">CGMCC 4.3506</strain>
    </source>
</reference>
<evidence type="ECO:0000256" key="1">
    <source>
        <dbReference type="SAM" id="MobiDB-lite"/>
    </source>
</evidence>
<gene>
    <name evidence="2" type="ORF">SAMN05216553_104412</name>
</gene>
<feature type="region of interest" description="Disordered" evidence="1">
    <location>
        <begin position="1"/>
        <end position="39"/>
    </location>
</feature>
<feature type="compositionally biased region" description="Basic and acidic residues" evidence="1">
    <location>
        <begin position="7"/>
        <end position="20"/>
    </location>
</feature>
<organism evidence="2 3">
    <name type="scientific">Lentzea fradiae</name>
    <dbReference type="NCBI Taxonomy" id="200378"/>
    <lineage>
        <taxon>Bacteria</taxon>
        <taxon>Bacillati</taxon>
        <taxon>Actinomycetota</taxon>
        <taxon>Actinomycetes</taxon>
        <taxon>Pseudonocardiales</taxon>
        <taxon>Pseudonocardiaceae</taxon>
        <taxon>Lentzea</taxon>
    </lineage>
</organism>
<name>A0A1G7QF22_9PSEU</name>
<keyword evidence="3" id="KW-1185">Reference proteome</keyword>